<comment type="caution">
    <text evidence="2">The sequence shown here is derived from an EMBL/GenBank/DDBJ whole genome shotgun (WGS) entry which is preliminary data.</text>
</comment>
<accession>A0ABQ6MZD6</accession>
<evidence type="ECO:0000313" key="3">
    <source>
        <dbReference type="Proteomes" id="UP001165060"/>
    </source>
</evidence>
<feature type="signal peptide" evidence="1">
    <location>
        <begin position="1"/>
        <end position="17"/>
    </location>
</feature>
<reference evidence="2 3" key="1">
    <citation type="journal article" date="2023" name="Commun. Biol.">
        <title>Genome analysis of Parmales, the sister group of diatoms, reveals the evolutionary specialization of diatoms from phago-mixotrophs to photoautotrophs.</title>
        <authorList>
            <person name="Ban H."/>
            <person name="Sato S."/>
            <person name="Yoshikawa S."/>
            <person name="Yamada K."/>
            <person name="Nakamura Y."/>
            <person name="Ichinomiya M."/>
            <person name="Sato N."/>
            <person name="Blanc-Mathieu R."/>
            <person name="Endo H."/>
            <person name="Kuwata A."/>
            <person name="Ogata H."/>
        </authorList>
    </citation>
    <scope>NUCLEOTIDE SEQUENCE [LARGE SCALE GENOMIC DNA]</scope>
</reference>
<gene>
    <name evidence="2" type="ORF">TeGR_g12112</name>
</gene>
<evidence type="ECO:0000256" key="1">
    <source>
        <dbReference type="SAM" id="SignalP"/>
    </source>
</evidence>
<dbReference type="EMBL" id="BRYB01000711">
    <property type="protein sequence ID" value="GMI35909.1"/>
    <property type="molecule type" value="Genomic_DNA"/>
</dbReference>
<feature type="chain" id="PRO_5046144892" evidence="1">
    <location>
        <begin position="18"/>
        <end position="175"/>
    </location>
</feature>
<sequence>MLTAILLLLLALNEASALRPSPPPRRPPSLSGLDLSTALPPDLPVTAAALRFVPLVGVPSVVRRIPLHCQVVLLLELDGGSRQAVVDFLPLSVSPETSRKVASLQEVPGLYRLKEVSADKLPSLDARPVREGLRLGDLITWVELRSASHPNLSLVRNQCWTFGWALLQFLHYGHD</sequence>
<organism evidence="2 3">
    <name type="scientific">Tetraparma gracilis</name>
    <dbReference type="NCBI Taxonomy" id="2962635"/>
    <lineage>
        <taxon>Eukaryota</taxon>
        <taxon>Sar</taxon>
        <taxon>Stramenopiles</taxon>
        <taxon>Ochrophyta</taxon>
        <taxon>Bolidophyceae</taxon>
        <taxon>Parmales</taxon>
        <taxon>Triparmaceae</taxon>
        <taxon>Tetraparma</taxon>
    </lineage>
</organism>
<keyword evidence="1" id="KW-0732">Signal</keyword>
<dbReference type="Proteomes" id="UP001165060">
    <property type="component" value="Unassembled WGS sequence"/>
</dbReference>
<protein>
    <submittedName>
        <fullName evidence="2">Uncharacterized protein</fullName>
    </submittedName>
</protein>
<name>A0ABQ6MZD6_9STRA</name>
<proteinExistence type="predicted"/>
<evidence type="ECO:0000313" key="2">
    <source>
        <dbReference type="EMBL" id="GMI35909.1"/>
    </source>
</evidence>
<keyword evidence="3" id="KW-1185">Reference proteome</keyword>